<keyword evidence="3" id="KW-1185">Reference proteome</keyword>
<proteinExistence type="predicted"/>
<name>A0A8H7DFY4_9AGAR</name>
<protein>
    <submittedName>
        <fullName evidence="2">Uncharacterized protein</fullName>
    </submittedName>
</protein>
<accession>A0A8H7DFY4</accession>
<comment type="caution">
    <text evidence="2">The sequence shown here is derived from an EMBL/GenBank/DDBJ whole genome shotgun (WGS) entry which is preliminary data.</text>
</comment>
<gene>
    <name evidence="2" type="ORF">MSAN_00628500</name>
</gene>
<sequence>MSIKCFVYRRVEPTRDGKVSRVVIAGEGNGICLDFTFLLASLYLVPYGSDPTSRIDRSEIQALLLRVAWTAKNEEEAGKRMAQSQQQPSAMSMCPVRGSRVHDVPPDECAFRPSAHRRPTSVIESTEAVTSTIFFNAAYCTPPRRACAPSALRRVFGCTGHPIACHCRARATVRLAPHTRVGVDSENAPQRFRTRGEHPSSPLSQHSKSTRNLSIVAHFSHASTRLDASRSRVLRRRIQIGGASPLATCANPPRPGLPAFLYLTTQNLAQAPIRFVYGCHPPLVALDVVGSRECATDGECQISRTLLHGLHRTTSGWSAARNGIGVNARHLFASPRHAVRTERAQTRAGEAAGARYGVRAERRVPALKNHTKSPLVVALTPPSRPAPVAAVSLRPVPALRPGSQAASRPSTHRGAARVATLALAAVETRSAHAARTE</sequence>
<dbReference type="AlphaFoldDB" id="A0A8H7DFY4"/>
<dbReference type="Proteomes" id="UP000623467">
    <property type="component" value="Unassembled WGS sequence"/>
</dbReference>
<reference evidence="2" key="1">
    <citation type="submission" date="2020-05" db="EMBL/GenBank/DDBJ databases">
        <title>Mycena genomes resolve the evolution of fungal bioluminescence.</title>
        <authorList>
            <person name="Tsai I.J."/>
        </authorList>
    </citation>
    <scope>NUCLEOTIDE SEQUENCE</scope>
    <source>
        <strain evidence="2">160909Yilan</strain>
    </source>
</reference>
<feature type="region of interest" description="Disordered" evidence="1">
    <location>
        <begin position="182"/>
        <end position="209"/>
    </location>
</feature>
<evidence type="ECO:0000313" key="3">
    <source>
        <dbReference type="Proteomes" id="UP000623467"/>
    </source>
</evidence>
<evidence type="ECO:0000256" key="1">
    <source>
        <dbReference type="SAM" id="MobiDB-lite"/>
    </source>
</evidence>
<organism evidence="2 3">
    <name type="scientific">Mycena sanguinolenta</name>
    <dbReference type="NCBI Taxonomy" id="230812"/>
    <lineage>
        <taxon>Eukaryota</taxon>
        <taxon>Fungi</taxon>
        <taxon>Dikarya</taxon>
        <taxon>Basidiomycota</taxon>
        <taxon>Agaricomycotina</taxon>
        <taxon>Agaricomycetes</taxon>
        <taxon>Agaricomycetidae</taxon>
        <taxon>Agaricales</taxon>
        <taxon>Marasmiineae</taxon>
        <taxon>Mycenaceae</taxon>
        <taxon>Mycena</taxon>
    </lineage>
</organism>
<dbReference type="EMBL" id="JACAZH010000004">
    <property type="protein sequence ID" value="KAF7369986.1"/>
    <property type="molecule type" value="Genomic_DNA"/>
</dbReference>
<evidence type="ECO:0000313" key="2">
    <source>
        <dbReference type="EMBL" id="KAF7369986.1"/>
    </source>
</evidence>